<feature type="transmembrane region" description="Helical" evidence="9">
    <location>
        <begin position="562"/>
        <end position="579"/>
    </location>
</feature>
<dbReference type="EMBL" id="JAAABM010000006">
    <property type="protein sequence ID" value="KAF7677226.1"/>
    <property type="molecule type" value="Genomic_DNA"/>
</dbReference>
<accession>A0A8H7EEV3</accession>
<dbReference type="SUPFAM" id="SSF144083">
    <property type="entry name" value="Magnesium transport protein CorA, transmembrane region"/>
    <property type="match status" value="1"/>
</dbReference>
<evidence type="ECO:0000256" key="2">
    <source>
        <dbReference type="ARBA" id="ARBA00009765"/>
    </source>
</evidence>
<comment type="subcellular location">
    <subcellularLocation>
        <location evidence="1">Cell membrane</location>
        <topology evidence="1">Multi-pass membrane protein</topology>
    </subcellularLocation>
</comment>
<organism evidence="11 12">
    <name type="scientific">Alternaria burnsii</name>
    <dbReference type="NCBI Taxonomy" id="1187904"/>
    <lineage>
        <taxon>Eukaryota</taxon>
        <taxon>Fungi</taxon>
        <taxon>Dikarya</taxon>
        <taxon>Ascomycota</taxon>
        <taxon>Pezizomycotina</taxon>
        <taxon>Dothideomycetes</taxon>
        <taxon>Pleosporomycetidae</taxon>
        <taxon>Pleosporales</taxon>
        <taxon>Pleosporineae</taxon>
        <taxon>Pleosporaceae</taxon>
        <taxon>Alternaria</taxon>
        <taxon>Alternaria sect. Alternaria</taxon>
    </lineage>
</organism>
<evidence type="ECO:0000256" key="10">
    <source>
        <dbReference type="SAM" id="SignalP"/>
    </source>
</evidence>
<feature type="chain" id="PRO_5034931177" evidence="10">
    <location>
        <begin position="19"/>
        <end position="610"/>
    </location>
</feature>
<protein>
    <submittedName>
        <fullName evidence="11">Uncharacterized protein</fullName>
    </submittedName>
</protein>
<dbReference type="GO" id="GO:0015095">
    <property type="term" value="F:magnesium ion transmembrane transporter activity"/>
    <property type="evidence" value="ECO:0007669"/>
    <property type="project" value="TreeGrafter"/>
</dbReference>
<dbReference type="InterPro" id="IPR045863">
    <property type="entry name" value="CorA_TM1_TM2"/>
</dbReference>
<feature type="compositionally biased region" description="Polar residues" evidence="8">
    <location>
        <begin position="89"/>
        <end position="102"/>
    </location>
</feature>
<evidence type="ECO:0000256" key="5">
    <source>
        <dbReference type="ARBA" id="ARBA00022692"/>
    </source>
</evidence>
<reference evidence="11" key="1">
    <citation type="submission" date="2020-01" db="EMBL/GenBank/DDBJ databases">
        <authorList>
            <person name="Feng Z.H.Z."/>
        </authorList>
    </citation>
    <scope>NUCLEOTIDE SEQUENCE</scope>
    <source>
        <strain evidence="11">CBS107.38</strain>
    </source>
</reference>
<evidence type="ECO:0000256" key="1">
    <source>
        <dbReference type="ARBA" id="ARBA00004651"/>
    </source>
</evidence>
<dbReference type="GeneID" id="62203663"/>
<dbReference type="GO" id="GO:0015087">
    <property type="term" value="F:cobalt ion transmembrane transporter activity"/>
    <property type="evidence" value="ECO:0007669"/>
    <property type="project" value="TreeGrafter"/>
</dbReference>
<gene>
    <name evidence="11" type="ORF">GT037_005438</name>
</gene>
<keyword evidence="6 9" id="KW-1133">Transmembrane helix</keyword>
<name>A0A8H7EEV3_9PLEO</name>
<dbReference type="Gene3D" id="1.20.58.340">
    <property type="entry name" value="Magnesium transport protein CorA, transmembrane region"/>
    <property type="match status" value="2"/>
</dbReference>
<dbReference type="Pfam" id="PF01544">
    <property type="entry name" value="CorA"/>
    <property type="match status" value="1"/>
</dbReference>
<keyword evidence="4" id="KW-1003">Cell membrane</keyword>
<feature type="region of interest" description="Disordered" evidence="8">
    <location>
        <begin position="445"/>
        <end position="473"/>
    </location>
</feature>
<evidence type="ECO:0000256" key="6">
    <source>
        <dbReference type="ARBA" id="ARBA00022989"/>
    </source>
</evidence>
<evidence type="ECO:0000256" key="7">
    <source>
        <dbReference type="ARBA" id="ARBA00023136"/>
    </source>
</evidence>
<feature type="signal peptide" evidence="10">
    <location>
        <begin position="1"/>
        <end position="18"/>
    </location>
</feature>
<dbReference type="Gene3D" id="3.30.460.20">
    <property type="entry name" value="CorA soluble domain-like"/>
    <property type="match status" value="1"/>
</dbReference>
<keyword evidence="3" id="KW-0813">Transport</keyword>
<keyword evidence="5 9" id="KW-0812">Transmembrane</keyword>
<feature type="transmembrane region" description="Helical" evidence="9">
    <location>
        <begin position="529"/>
        <end position="550"/>
    </location>
</feature>
<evidence type="ECO:0000313" key="11">
    <source>
        <dbReference type="EMBL" id="KAF7677226.1"/>
    </source>
</evidence>
<dbReference type="SUPFAM" id="SSF143865">
    <property type="entry name" value="CorA soluble domain-like"/>
    <property type="match status" value="1"/>
</dbReference>
<dbReference type="GO" id="GO:0050897">
    <property type="term" value="F:cobalt ion binding"/>
    <property type="evidence" value="ECO:0007669"/>
    <property type="project" value="TreeGrafter"/>
</dbReference>
<feature type="compositionally biased region" description="Polar residues" evidence="8">
    <location>
        <begin position="445"/>
        <end position="460"/>
    </location>
</feature>
<dbReference type="RefSeq" id="XP_038787435.1">
    <property type="nucleotide sequence ID" value="XM_038930485.1"/>
</dbReference>
<proteinExistence type="inferred from homology"/>
<dbReference type="PANTHER" id="PTHR46494">
    <property type="entry name" value="CORA FAMILY METAL ION TRANSPORTER (EUROFUNG)"/>
    <property type="match status" value="1"/>
</dbReference>
<dbReference type="AlphaFoldDB" id="A0A8H7EEV3"/>
<feature type="region of interest" description="Disordered" evidence="8">
    <location>
        <begin position="87"/>
        <end position="115"/>
    </location>
</feature>
<comment type="caution">
    <text evidence="11">The sequence shown here is derived from an EMBL/GenBank/DDBJ whole genome shotgun (WGS) entry which is preliminary data.</text>
</comment>
<dbReference type="InterPro" id="IPR045861">
    <property type="entry name" value="CorA_cytoplasmic_dom"/>
</dbReference>
<dbReference type="InterPro" id="IPR002523">
    <property type="entry name" value="MgTranspt_CorA/ZnTranspt_ZntB"/>
</dbReference>
<dbReference type="GO" id="GO:0005886">
    <property type="term" value="C:plasma membrane"/>
    <property type="evidence" value="ECO:0007669"/>
    <property type="project" value="UniProtKB-SubCell"/>
</dbReference>
<dbReference type="PANTHER" id="PTHR46494:SF1">
    <property type="entry name" value="CORA FAMILY METAL ION TRANSPORTER (EUROFUNG)"/>
    <property type="match status" value="1"/>
</dbReference>
<evidence type="ECO:0000256" key="8">
    <source>
        <dbReference type="SAM" id="MobiDB-lite"/>
    </source>
</evidence>
<dbReference type="GO" id="GO:0000287">
    <property type="term" value="F:magnesium ion binding"/>
    <property type="evidence" value="ECO:0007669"/>
    <property type="project" value="TreeGrafter"/>
</dbReference>
<keyword evidence="10" id="KW-0732">Signal</keyword>
<evidence type="ECO:0000256" key="4">
    <source>
        <dbReference type="ARBA" id="ARBA00022475"/>
    </source>
</evidence>
<comment type="similarity">
    <text evidence="2">Belongs to the CorA metal ion transporter (MIT) (TC 1.A.35) family.</text>
</comment>
<evidence type="ECO:0000256" key="9">
    <source>
        <dbReference type="SAM" id="Phobius"/>
    </source>
</evidence>
<keyword evidence="12" id="KW-1185">Reference proteome</keyword>
<reference evidence="11" key="2">
    <citation type="submission" date="2020-08" db="EMBL/GenBank/DDBJ databases">
        <title>Draft Genome Sequence of Cumin Blight Pathogen Alternaria burnsii.</title>
        <authorList>
            <person name="Feng Z."/>
        </authorList>
    </citation>
    <scope>NUCLEOTIDE SEQUENCE</scope>
    <source>
        <strain evidence="11">CBS107.38</strain>
    </source>
</reference>
<evidence type="ECO:0000313" key="12">
    <source>
        <dbReference type="Proteomes" id="UP000596902"/>
    </source>
</evidence>
<sequence>MQIINIAILAATLATVGAHPWTQDASGAWVANNAWRDDLNGVHKVHESCAERDGSRNLPDGALCGYSTDANGGMFHGSQRARAFATPRFPSTRQHSVLTEPSPSRPSLRERTTDSLQPLKRNSRCISVAAPREPTAGSEPGIDVTNEDAWPQWRQKVQSQITAVDFSADRIEKYELNNEMLRKFLEKPREDWVTCRWINVNGLSWDVVRLLGAKQKLHSLAIEDLLHTRNRTKADWYPEHVFVLLTLQRLLRKNEGVTDGQSQAPPRHVSTNSPAYREKHVPAEYRQAVKTLQAYRTDADPERTRYMEEHSTLNPKGLMVSVEQVSMFLQSNNTLVSFFEHSADVIEEPILKRLSSPETVLRQSGDASMVMHAIIDGIVDLAIPIAAAYEDSIAELELDVLTDPSIAHSKALYILTSELSLLRSQIAPITSLVNALRQHNSNALMQTTNSSQGPSSSHIANSPPPYTPKDPSTASITITTLAHTYFGDVEDHCITVTESLERMRRSADRMINLIFNTMGAYQNESMKQLTFVTILFLPMTFLVGYFGMNFEDMPCLKNSDAYFWWLCIPVTGTMVLVLMRQRVWRGLTRFWRRRDAAKSRRARYLKEQKW</sequence>
<evidence type="ECO:0000256" key="3">
    <source>
        <dbReference type="ARBA" id="ARBA00022448"/>
    </source>
</evidence>
<dbReference type="Proteomes" id="UP000596902">
    <property type="component" value="Unassembled WGS sequence"/>
</dbReference>
<keyword evidence="7 9" id="KW-0472">Membrane</keyword>